<evidence type="ECO:0008006" key="5">
    <source>
        <dbReference type="Google" id="ProtNLM"/>
    </source>
</evidence>
<feature type="transmembrane region" description="Helical" evidence="2">
    <location>
        <begin position="150"/>
        <end position="170"/>
    </location>
</feature>
<dbReference type="Pfam" id="PF09772">
    <property type="entry name" value="Tmem26"/>
    <property type="match status" value="1"/>
</dbReference>
<organism evidence="3 4">
    <name type="scientific">Clavelina lepadiformis</name>
    <name type="common">Light-bulb sea squirt</name>
    <name type="synonym">Ascidia lepadiformis</name>
    <dbReference type="NCBI Taxonomy" id="159417"/>
    <lineage>
        <taxon>Eukaryota</taxon>
        <taxon>Metazoa</taxon>
        <taxon>Chordata</taxon>
        <taxon>Tunicata</taxon>
        <taxon>Ascidiacea</taxon>
        <taxon>Aplousobranchia</taxon>
        <taxon>Clavelinidae</taxon>
        <taxon>Clavelina</taxon>
    </lineage>
</organism>
<feature type="transmembrane region" description="Helical" evidence="2">
    <location>
        <begin position="86"/>
        <end position="107"/>
    </location>
</feature>
<dbReference type="PANTHER" id="PTHR22168">
    <property type="entry name" value="TMEM26 PROTEIN"/>
    <property type="match status" value="1"/>
</dbReference>
<name>A0ABP0GAU3_CLALP</name>
<evidence type="ECO:0000313" key="4">
    <source>
        <dbReference type="Proteomes" id="UP001642483"/>
    </source>
</evidence>
<evidence type="ECO:0000256" key="2">
    <source>
        <dbReference type="SAM" id="Phobius"/>
    </source>
</evidence>
<protein>
    <recommendedName>
        <fullName evidence="5">Transmembrane protein 26</fullName>
    </recommendedName>
</protein>
<evidence type="ECO:0000256" key="1">
    <source>
        <dbReference type="SAM" id="MobiDB-lite"/>
    </source>
</evidence>
<sequence length="368" mass="41296">MCLFGETFVTMIKRSGKEWMWFSPAIFCYLIAAVPPIWLLELQLIEIRLQNAKRVDASNITLSTAQSTAVNAFGLTIDIPLPLDHAGWALAMEQALLFIVILGRWFMPKGEISRNQLSQILLVYLGMAADIMELFEVFKEEKVALSQHLIYPILSLWSWALLQYTLVITATKAKKPRYGDLESDDDISISESSDCFSATCENVNADILGIMSTILMQDGPFLCFRLYLLVGLQIVSQMMVFFICKNMLVLLLQIYRLIVIYMEKDKDEEMDETNSSGTVVGSNSDPETQVESGSNDGRSVAGSQILTNENETQQENVGNNKVNPSPNKYAQDRSRPGSGLRQSWSEPNDQSHNDVDHPNFVNINDPTS</sequence>
<feature type="transmembrane region" description="Helical" evidence="2">
    <location>
        <begin position="119"/>
        <end position="138"/>
    </location>
</feature>
<dbReference type="PANTHER" id="PTHR22168:SF7">
    <property type="entry name" value="TRANSMEMBRANE PROTEIN 26-LIKE"/>
    <property type="match status" value="1"/>
</dbReference>
<evidence type="ECO:0000313" key="3">
    <source>
        <dbReference type="EMBL" id="CAK8688927.1"/>
    </source>
</evidence>
<gene>
    <name evidence="3" type="ORF">CVLEPA_LOCUS20880</name>
</gene>
<dbReference type="InterPro" id="IPR019169">
    <property type="entry name" value="Transmembrane_26"/>
</dbReference>
<reference evidence="3 4" key="1">
    <citation type="submission" date="2024-02" db="EMBL/GenBank/DDBJ databases">
        <authorList>
            <person name="Daric V."/>
            <person name="Darras S."/>
        </authorList>
    </citation>
    <scope>NUCLEOTIDE SEQUENCE [LARGE SCALE GENOMIC DNA]</scope>
</reference>
<feature type="transmembrane region" description="Helical" evidence="2">
    <location>
        <begin position="21"/>
        <end position="40"/>
    </location>
</feature>
<feature type="region of interest" description="Disordered" evidence="1">
    <location>
        <begin position="270"/>
        <end position="368"/>
    </location>
</feature>
<feature type="transmembrane region" description="Helical" evidence="2">
    <location>
        <begin position="226"/>
        <end position="255"/>
    </location>
</feature>
<feature type="compositionally biased region" description="Polar residues" evidence="1">
    <location>
        <begin position="273"/>
        <end position="328"/>
    </location>
</feature>
<keyword evidence="2" id="KW-0472">Membrane</keyword>
<comment type="caution">
    <text evidence="3">The sequence shown here is derived from an EMBL/GenBank/DDBJ whole genome shotgun (WGS) entry which is preliminary data.</text>
</comment>
<dbReference type="EMBL" id="CAWYQH010000108">
    <property type="protein sequence ID" value="CAK8688927.1"/>
    <property type="molecule type" value="Genomic_DNA"/>
</dbReference>
<accession>A0ABP0GAU3</accession>
<keyword evidence="2" id="KW-0812">Transmembrane</keyword>
<keyword evidence="2" id="KW-1133">Transmembrane helix</keyword>
<keyword evidence="4" id="KW-1185">Reference proteome</keyword>
<proteinExistence type="predicted"/>
<dbReference type="Proteomes" id="UP001642483">
    <property type="component" value="Unassembled WGS sequence"/>
</dbReference>